<organism evidence="1 2">
    <name type="scientific">Armillaria solidipes</name>
    <dbReference type="NCBI Taxonomy" id="1076256"/>
    <lineage>
        <taxon>Eukaryota</taxon>
        <taxon>Fungi</taxon>
        <taxon>Dikarya</taxon>
        <taxon>Basidiomycota</taxon>
        <taxon>Agaricomycotina</taxon>
        <taxon>Agaricomycetes</taxon>
        <taxon>Agaricomycetidae</taxon>
        <taxon>Agaricales</taxon>
        <taxon>Marasmiineae</taxon>
        <taxon>Physalacriaceae</taxon>
        <taxon>Armillaria</taxon>
    </lineage>
</organism>
<sequence length="105" mass="12398">MHRNDPSADVLSRLHQALDVRNSQGLRSSFDLQSNEWVEFSDSQTPLCPHVLNKYHNEDECRMKFHHDGTKSYWKAKTHPCNFIETVRKPYVAVNNRHIFHELLP</sequence>
<dbReference type="Proteomes" id="UP000218334">
    <property type="component" value="Unassembled WGS sequence"/>
</dbReference>
<dbReference type="STRING" id="1076256.A0A2H3BXT7"/>
<keyword evidence="2" id="KW-1185">Reference proteome</keyword>
<proteinExistence type="predicted"/>
<reference evidence="2" key="1">
    <citation type="journal article" date="2017" name="Nat. Ecol. Evol.">
        <title>Genome expansion and lineage-specific genetic innovations in the forest pathogenic fungi Armillaria.</title>
        <authorList>
            <person name="Sipos G."/>
            <person name="Prasanna A.N."/>
            <person name="Walter M.C."/>
            <person name="O'Connor E."/>
            <person name="Balint B."/>
            <person name="Krizsan K."/>
            <person name="Kiss B."/>
            <person name="Hess J."/>
            <person name="Varga T."/>
            <person name="Slot J."/>
            <person name="Riley R."/>
            <person name="Boka B."/>
            <person name="Rigling D."/>
            <person name="Barry K."/>
            <person name="Lee J."/>
            <person name="Mihaltcheva S."/>
            <person name="LaButti K."/>
            <person name="Lipzen A."/>
            <person name="Waldron R."/>
            <person name="Moloney N.M."/>
            <person name="Sperisen C."/>
            <person name="Kredics L."/>
            <person name="Vagvoelgyi C."/>
            <person name="Patrignani A."/>
            <person name="Fitzpatrick D."/>
            <person name="Nagy I."/>
            <person name="Doyle S."/>
            <person name="Anderson J.B."/>
            <person name="Grigoriev I.V."/>
            <person name="Gueldener U."/>
            <person name="Muensterkoetter M."/>
            <person name="Nagy L.G."/>
        </authorList>
    </citation>
    <scope>NUCLEOTIDE SEQUENCE [LARGE SCALE GENOMIC DNA]</scope>
    <source>
        <strain evidence="2">28-4</strain>
    </source>
</reference>
<name>A0A2H3BXT7_9AGAR</name>
<dbReference type="AlphaFoldDB" id="A0A2H3BXT7"/>
<evidence type="ECO:0000313" key="2">
    <source>
        <dbReference type="Proteomes" id="UP000218334"/>
    </source>
</evidence>
<gene>
    <name evidence="1" type="ORF">ARMSODRAFT_1016788</name>
</gene>
<dbReference type="EMBL" id="KZ293423">
    <property type="protein sequence ID" value="PBK71792.1"/>
    <property type="molecule type" value="Genomic_DNA"/>
</dbReference>
<evidence type="ECO:0000313" key="1">
    <source>
        <dbReference type="EMBL" id="PBK71792.1"/>
    </source>
</evidence>
<accession>A0A2H3BXT7</accession>
<protein>
    <submittedName>
        <fullName evidence="1">Uncharacterized protein</fullName>
    </submittedName>
</protein>